<evidence type="ECO:0000313" key="10">
    <source>
        <dbReference type="EMBL" id="CDZ96884.1"/>
    </source>
</evidence>
<dbReference type="GO" id="GO:0005384">
    <property type="term" value="F:manganese ion transmembrane transporter activity"/>
    <property type="evidence" value="ECO:0007669"/>
    <property type="project" value="UniProtKB-ARBA"/>
</dbReference>
<dbReference type="Gene3D" id="3.40.1110.10">
    <property type="entry name" value="Calcium-transporting ATPase, cytoplasmic domain N"/>
    <property type="match status" value="1"/>
</dbReference>
<dbReference type="SFLD" id="SFLDS00003">
    <property type="entry name" value="Haloacid_Dehalogenase"/>
    <property type="match status" value="1"/>
</dbReference>
<evidence type="ECO:0000256" key="9">
    <source>
        <dbReference type="SAM" id="Phobius"/>
    </source>
</evidence>
<dbReference type="InterPro" id="IPR001757">
    <property type="entry name" value="P_typ_ATPase"/>
</dbReference>
<evidence type="ECO:0000256" key="4">
    <source>
        <dbReference type="ARBA" id="ARBA00022840"/>
    </source>
</evidence>
<keyword evidence="2 9" id="KW-0812">Transmembrane</keyword>
<dbReference type="InterPro" id="IPR023299">
    <property type="entry name" value="ATPase_P-typ_cyto_dom_N"/>
</dbReference>
<dbReference type="InterPro" id="IPR018303">
    <property type="entry name" value="ATPase_P-typ_P_site"/>
</dbReference>
<evidence type="ECO:0000256" key="7">
    <source>
        <dbReference type="ARBA" id="ARBA00023136"/>
    </source>
</evidence>
<evidence type="ECO:0000256" key="1">
    <source>
        <dbReference type="ARBA" id="ARBA00004141"/>
    </source>
</evidence>
<comment type="subcellular location">
    <subcellularLocation>
        <location evidence="1">Membrane</location>
        <topology evidence="1">Multi-pass membrane protein</topology>
    </subcellularLocation>
</comment>
<keyword evidence="7 9" id="KW-0472">Membrane</keyword>
<dbReference type="SUPFAM" id="SSF81665">
    <property type="entry name" value="Calcium ATPase, transmembrane domain M"/>
    <property type="match status" value="1"/>
</dbReference>
<dbReference type="Gene3D" id="3.40.50.1000">
    <property type="entry name" value="HAD superfamily/HAD-like"/>
    <property type="match status" value="1"/>
</dbReference>
<dbReference type="EMBL" id="LN483167">
    <property type="protein sequence ID" value="CDZ96884.1"/>
    <property type="molecule type" value="Genomic_DNA"/>
</dbReference>
<dbReference type="SFLD" id="SFLDF00027">
    <property type="entry name" value="p-type_atpase"/>
    <property type="match status" value="1"/>
</dbReference>
<evidence type="ECO:0000256" key="8">
    <source>
        <dbReference type="ARBA" id="ARBA00038148"/>
    </source>
</evidence>
<dbReference type="InterPro" id="IPR044492">
    <property type="entry name" value="P_typ_ATPase_HD_dom"/>
</dbReference>
<protein>
    <submittedName>
        <fullName evidence="10">Ca-transporting atpase</fullName>
    </submittedName>
</protein>
<accession>A0A0F7SHY8</accession>
<keyword evidence="5" id="KW-1278">Translocase</keyword>
<dbReference type="SUPFAM" id="SSF56784">
    <property type="entry name" value="HAD-like"/>
    <property type="match status" value="1"/>
</dbReference>
<keyword evidence="3" id="KW-0547">Nucleotide-binding</keyword>
<organism evidence="10">
    <name type="scientific">Phaffia rhodozyma</name>
    <name type="common">Yeast</name>
    <name type="synonym">Xanthophyllomyces dendrorhous</name>
    <dbReference type="NCBI Taxonomy" id="264483"/>
    <lineage>
        <taxon>Eukaryota</taxon>
        <taxon>Fungi</taxon>
        <taxon>Dikarya</taxon>
        <taxon>Basidiomycota</taxon>
        <taxon>Agaricomycotina</taxon>
        <taxon>Tremellomycetes</taxon>
        <taxon>Cystofilobasidiales</taxon>
        <taxon>Mrakiaceae</taxon>
        <taxon>Phaffia</taxon>
    </lineage>
</organism>
<comment type="similarity">
    <text evidence="8">Belongs to the cation transport ATPase (P-type) (TC 3.A.3) family.</text>
</comment>
<dbReference type="PROSITE" id="PS00154">
    <property type="entry name" value="ATPASE_E1_E2"/>
    <property type="match status" value="1"/>
</dbReference>
<proteinExistence type="inferred from homology"/>
<dbReference type="GO" id="GO:0016020">
    <property type="term" value="C:membrane"/>
    <property type="evidence" value="ECO:0007669"/>
    <property type="project" value="UniProtKB-SubCell"/>
</dbReference>
<evidence type="ECO:0000256" key="2">
    <source>
        <dbReference type="ARBA" id="ARBA00022692"/>
    </source>
</evidence>
<dbReference type="NCBIfam" id="TIGR01494">
    <property type="entry name" value="ATPase_P-type"/>
    <property type="match status" value="2"/>
</dbReference>
<evidence type="ECO:0000256" key="3">
    <source>
        <dbReference type="ARBA" id="ARBA00022741"/>
    </source>
</evidence>
<evidence type="ECO:0000256" key="5">
    <source>
        <dbReference type="ARBA" id="ARBA00022967"/>
    </source>
</evidence>
<dbReference type="InterPro" id="IPR036412">
    <property type="entry name" value="HAD-like_sf"/>
</dbReference>
<name>A0A0F7SHY8_PHARH</name>
<evidence type="ECO:0000256" key="6">
    <source>
        <dbReference type="ARBA" id="ARBA00022989"/>
    </source>
</evidence>
<keyword evidence="6 9" id="KW-1133">Transmembrane helix</keyword>
<dbReference type="SFLD" id="SFLDG00002">
    <property type="entry name" value="C1.7:_P-type_atpase_like"/>
    <property type="match status" value="1"/>
</dbReference>
<dbReference type="PRINTS" id="PR00119">
    <property type="entry name" value="CATATPASE"/>
</dbReference>
<feature type="transmembrane region" description="Helical" evidence="9">
    <location>
        <begin position="51"/>
        <end position="69"/>
    </location>
</feature>
<dbReference type="PANTHER" id="PTHR42861">
    <property type="entry name" value="CALCIUM-TRANSPORTING ATPASE"/>
    <property type="match status" value="1"/>
</dbReference>
<dbReference type="PRINTS" id="PR00120">
    <property type="entry name" value="HATPASE"/>
</dbReference>
<dbReference type="Gene3D" id="2.70.150.10">
    <property type="entry name" value="Calcium-transporting ATPase, cytoplasmic transduction domain A"/>
    <property type="match status" value="1"/>
</dbReference>
<keyword evidence="4" id="KW-0067">ATP-binding</keyword>
<sequence length="494" mass="52668">MGTLVKSGHGSGVVVATGSKTEFGVIFSMMQDVEEKRTPLQISMDELAKKLSIISFGIIGIIILIGVFQKRSWLEMFTIGVSLAVAAIPEGLPIVTTVTLALGVLRMSNRKAIVKKLPSVEALGSVSVICSDKTGTLTKNEMTVTTIYTVDETTVFDDHHPPRDVSPALRKTVQIGNLCNNSFENEFGLNVGQATDVAILNVLKVFGFEDQRSKFERMVEVPFSSDAKYMAVSGKLSSSSDAQELVYLKGSIEAVLDRCRFYYLSDSSTPSLDATVKSAILNKASEIASKGLRVVAMAYGIGSATDFESPSPGGGGELVFAGFQAMLDPPRKGVADAIAHLQLARIHVVMITGDAEQTAISIARTLGLKMQPGSASCLTGRDLDGMSERQFQEKVGGISVFARVTPKHKMMIISAFQKNGEVVAMTGDGVNDAPALKMAEIGISMGKSGTDVAKEAADVILVDDNFATILPAVEEGQLLSFCRAFSVHLMPLLP</sequence>
<dbReference type="Gene3D" id="1.20.1110.10">
    <property type="entry name" value="Calcium-transporting ATPase, transmembrane domain"/>
    <property type="match status" value="1"/>
</dbReference>
<dbReference type="GO" id="GO:0005524">
    <property type="term" value="F:ATP binding"/>
    <property type="evidence" value="ECO:0007669"/>
    <property type="project" value="UniProtKB-KW"/>
</dbReference>
<dbReference type="AlphaFoldDB" id="A0A0F7SHY8"/>
<dbReference type="SUPFAM" id="SSF81660">
    <property type="entry name" value="Metal cation-transporting ATPase, ATP-binding domain N"/>
    <property type="match status" value="1"/>
</dbReference>
<feature type="transmembrane region" description="Helical" evidence="9">
    <location>
        <begin position="81"/>
        <end position="105"/>
    </location>
</feature>
<dbReference type="FunFam" id="3.40.50.1000:FF:000001">
    <property type="entry name" value="Phospholipid-transporting ATPase IC"/>
    <property type="match status" value="1"/>
</dbReference>
<dbReference type="GO" id="GO:0006816">
    <property type="term" value="P:calcium ion transport"/>
    <property type="evidence" value="ECO:0007669"/>
    <property type="project" value="UniProtKB-ARBA"/>
</dbReference>
<reference evidence="10" key="1">
    <citation type="submission" date="2014-08" db="EMBL/GenBank/DDBJ databases">
        <authorList>
            <person name="Sharma Rahul"/>
            <person name="Thines Marco"/>
        </authorList>
    </citation>
    <scope>NUCLEOTIDE SEQUENCE</scope>
</reference>
<dbReference type="InterPro" id="IPR023214">
    <property type="entry name" value="HAD_sf"/>
</dbReference>
<dbReference type="GO" id="GO:0016887">
    <property type="term" value="F:ATP hydrolysis activity"/>
    <property type="evidence" value="ECO:0007669"/>
    <property type="project" value="InterPro"/>
</dbReference>
<dbReference type="Pfam" id="PF13246">
    <property type="entry name" value="Cation_ATPase"/>
    <property type="match status" value="1"/>
</dbReference>
<dbReference type="InterPro" id="IPR023298">
    <property type="entry name" value="ATPase_P-typ_TM_dom_sf"/>
</dbReference>
<dbReference type="FunFam" id="3.40.50.1000:FF:000028">
    <property type="entry name" value="Calcium-transporting P-type ATPase, putative"/>
    <property type="match status" value="1"/>
</dbReference>